<proteinExistence type="predicted"/>
<organism evidence="1 2">
    <name type="scientific">Tetraparma gracilis</name>
    <dbReference type="NCBI Taxonomy" id="2962635"/>
    <lineage>
        <taxon>Eukaryota</taxon>
        <taxon>Sar</taxon>
        <taxon>Stramenopiles</taxon>
        <taxon>Ochrophyta</taxon>
        <taxon>Bolidophyceae</taxon>
        <taxon>Parmales</taxon>
        <taxon>Triparmaceae</taxon>
        <taxon>Tetraparma</taxon>
    </lineage>
</organism>
<accession>A0ABQ6NB69</accession>
<dbReference type="PANTHER" id="PTHR21024:SF0">
    <property type="entry name" value="ELECTRON TRANSFER FLAVOPROTEIN REGULATORY FACTOR 1"/>
    <property type="match status" value="1"/>
</dbReference>
<reference evidence="1 2" key="1">
    <citation type="journal article" date="2023" name="Commun. Biol.">
        <title>Genome analysis of Parmales, the sister group of diatoms, reveals the evolutionary specialization of diatoms from phago-mixotrophs to photoautotrophs.</title>
        <authorList>
            <person name="Ban H."/>
            <person name="Sato S."/>
            <person name="Yoshikawa S."/>
            <person name="Yamada K."/>
            <person name="Nakamura Y."/>
            <person name="Ichinomiya M."/>
            <person name="Sato N."/>
            <person name="Blanc-Mathieu R."/>
            <person name="Endo H."/>
            <person name="Kuwata A."/>
            <person name="Ogata H."/>
        </authorList>
    </citation>
    <scope>NUCLEOTIDE SEQUENCE [LARGE SCALE GENOMIC DNA]</scope>
</reference>
<comment type="caution">
    <text evidence="1">The sequence shown here is derived from an EMBL/GenBank/DDBJ whole genome shotgun (WGS) entry which is preliminary data.</text>
</comment>
<evidence type="ECO:0008006" key="3">
    <source>
        <dbReference type="Google" id="ProtNLM"/>
    </source>
</evidence>
<gene>
    <name evidence="1" type="ORF">TeGR_g10682</name>
</gene>
<sequence>MSAPRAIPPLVRDLYKRALLIGRDYPHADGMPYVRRVWKAALTRDRDEPAFADAALRKKVAKGRFMLREMVGVIQLKKYRAMKRRYYDDRDEELQGKMRELHRRGEEGR</sequence>
<dbReference type="PANTHER" id="PTHR21024">
    <property type="entry name" value="GROWTH HORMONE-INDUCIBLE SOLUBLE PROTEIN-RELATED"/>
    <property type="match status" value="1"/>
</dbReference>
<evidence type="ECO:0000313" key="1">
    <source>
        <dbReference type="EMBL" id="GMI53186.1"/>
    </source>
</evidence>
<name>A0ABQ6NB69_9STRA</name>
<dbReference type="EMBL" id="BRYB01006613">
    <property type="protein sequence ID" value="GMI53186.1"/>
    <property type="molecule type" value="Genomic_DNA"/>
</dbReference>
<protein>
    <recommendedName>
        <fullName evidence="3">LYR motif-containing protein 5</fullName>
    </recommendedName>
</protein>
<dbReference type="InterPro" id="IPR052000">
    <property type="entry name" value="ETFRF1"/>
</dbReference>
<dbReference type="Proteomes" id="UP001165060">
    <property type="component" value="Unassembled WGS sequence"/>
</dbReference>
<evidence type="ECO:0000313" key="2">
    <source>
        <dbReference type="Proteomes" id="UP001165060"/>
    </source>
</evidence>
<keyword evidence="2" id="KW-1185">Reference proteome</keyword>